<feature type="transmembrane region" description="Helical" evidence="8">
    <location>
        <begin position="408"/>
        <end position="428"/>
    </location>
</feature>
<dbReference type="InterPro" id="IPR036721">
    <property type="entry name" value="RCK_C_sf"/>
</dbReference>
<dbReference type="PANTHER" id="PTHR30445">
    <property type="entry name" value="K(+)_H(+) ANTIPORTER SUBUNIT KHTT"/>
    <property type="match status" value="1"/>
</dbReference>
<accession>A0A6H2EJD7</accession>
<evidence type="ECO:0000256" key="7">
    <source>
        <dbReference type="ARBA" id="ARBA00023136"/>
    </source>
</evidence>
<evidence type="ECO:0000256" key="1">
    <source>
        <dbReference type="ARBA" id="ARBA00004651"/>
    </source>
</evidence>
<sequence>MSFLFQLFADNQVLLLFFLVGSGAILSKLRVRGVSLGAAAVLFLSIGVTAWALHSGYKLEVEHDLGVLGLALFAFAIGISAGPTFFSTLKSSIVPILLMLGTFAVAAAAAAGVGRALGMDWALVAGTFAGATTNTPALSAASTASGDPALATVGYAIAYLFGVIGMLGFAALALSRRSADKDKPSPISNRTIRVERTDQPTIGSLVDAIGGTLQFSRIRRGETGPIWLPSNSDILEKDDLVTVIGTVAEVDRAIKLVGHGSSHSLIADRRYLDFRRITISNSDIAGRKIEELDLEDKFGATISRIRRGDTDMSADPSIRLQQGDRVRVVAPTHSLAKISKYFGDSSHGLTDINPIALGLGMALGIIIGEWEILTPSGLTFSIGSAAGTLIVGLVMGRLGRIGRIVTTLPYTTCQVLAELGLLVFLAYAGTKAGSQILVAFTGGAWLQILFLGMMITCIVGGGFYLSMRLLTSTGGTRLAGALGGIQTQPAVLAFANDRTSFDPRVALGYAMVYPVAMVAKIFVGQILGSFAGF</sequence>
<dbReference type="InterPro" id="IPR050144">
    <property type="entry name" value="AAE_transporter"/>
</dbReference>
<protein>
    <submittedName>
        <fullName evidence="10">Transporter</fullName>
    </submittedName>
</protein>
<keyword evidence="4" id="KW-1003">Cell membrane</keyword>
<dbReference type="EMBL" id="CP050804">
    <property type="protein sequence ID" value="QJC21446.1"/>
    <property type="molecule type" value="Genomic_DNA"/>
</dbReference>
<evidence type="ECO:0000256" key="5">
    <source>
        <dbReference type="ARBA" id="ARBA00022692"/>
    </source>
</evidence>
<feature type="transmembrane region" description="Helical" evidence="8">
    <location>
        <begin position="378"/>
        <end position="396"/>
    </location>
</feature>
<keyword evidence="11" id="KW-1185">Reference proteome</keyword>
<evidence type="ECO:0000313" key="11">
    <source>
        <dbReference type="Proteomes" id="UP000502298"/>
    </source>
</evidence>
<dbReference type="NCBIfam" id="TIGR01625">
    <property type="entry name" value="YidE_YbjL_dupl"/>
    <property type="match status" value="2"/>
</dbReference>
<dbReference type="InterPro" id="IPR006512">
    <property type="entry name" value="YidE_YbjL"/>
</dbReference>
<evidence type="ECO:0000256" key="4">
    <source>
        <dbReference type="ARBA" id="ARBA00022475"/>
    </source>
</evidence>
<dbReference type="InterPro" id="IPR006037">
    <property type="entry name" value="RCK_C"/>
</dbReference>
<proteinExistence type="inferred from homology"/>
<feature type="domain" description="RCK C-terminal" evidence="9">
    <location>
        <begin position="260"/>
        <end position="344"/>
    </location>
</feature>
<feature type="transmembrane region" description="Helical" evidence="8">
    <location>
        <begin position="153"/>
        <end position="174"/>
    </location>
</feature>
<dbReference type="GO" id="GO:0006813">
    <property type="term" value="P:potassium ion transport"/>
    <property type="evidence" value="ECO:0007669"/>
    <property type="project" value="InterPro"/>
</dbReference>
<reference evidence="10 11" key="1">
    <citation type="submission" date="2020-03" db="EMBL/GenBank/DDBJ databases">
        <title>Complete genome of Arcanobacterium buesumensis sp. nov. strain 2701.</title>
        <authorList>
            <person name="Borowiak M."/>
            <person name="Alssahen M."/>
            <person name="Laemmler C."/>
            <person name="Malorny B."/>
            <person name="Hassan A."/>
            <person name="Prenger-Berninghoff E."/>
            <person name="Ploetz M."/>
            <person name="Abdulmawjood A."/>
        </authorList>
    </citation>
    <scope>NUCLEOTIDE SEQUENCE [LARGE SCALE GENOMIC DNA]</scope>
    <source>
        <strain evidence="10 11">2701</strain>
    </source>
</reference>
<keyword evidence="7 8" id="KW-0472">Membrane</keyword>
<feature type="transmembrane region" description="Helical" evidence="8">
    <location>
        <begin position="355"/>
        <end position="372"/>
    </location>
</feature>
<dbReference type="KEGG" id="arca:HC352_02205"/>
<feature type="transmembrane region" description="Helical" evidence="8">
    <location>
        <begin position="92"/>
        <end position="114"/>
    </location>
</feature>
<dbReference type="Pfam" id="PF02080">
    <property type="entry name" value="TrkA_C"/>
    <property type="match status" value="1"/>
</dbReference>
<comment type="similarity">
    <text evidence="2">Belongs to the AAE transporter (TC 2.A.81) family.</text>
</comment>
<evidence type="ECO:0000259" key="9">
    <source>
        <dbReference type="PROSITE" id="PS51202"/>
    </source>
</evidence>
<name>A0A6H2EJD7_9ACTO</name>
<dbReference type="Proteomes" id="UP000502298">
    <property type="component" value="Chromosome"/>
</dbReference>
<dbReference type="GO" id="GO:0005886">
    <property type="term" value="C:plasma membrane"/>
    <property type="evidence" value="ECO:0007669"/>
    <property type="project" value="UniProtKB-SubCell"/>
</dbReference>
<evidence type="ECO:0000256" key="2">
    <source>
        <dbReference type="ARBA" id="ARBA00009854"/>
    </source>
</evidence>
<dbReference type="PROSITE" id="PS51202">
    <property type="entry name" value="RCK_C"/>
    <property type="match status" value="2"/>
</dbReference>
<feature type="transmembrane region" description="Helical" evidence="8">
    <location>
        <begin position="506"/>
        <end position="527"/>
    </location>
</feature>
<feature type="transmembrane region" description="Helical" evidence="8">
    <location>
        <begin position="65"/>
        <end position="86"/>
    </location>
</feature>
<dbReference type="GO" id="GO:0008324">
    <property type="term" value="F:monoatomic cation transmembrane transporter activity"/>
    <property type="evidence" value="ECO:0007669"/>
    <property type="project" value="InterPro"/>
</dbReference>
<dbReference type="RefSeq" id="WP_168917387.1">
    <property type="nucleotide sequence ID" value="NZ_CP050804.1"/>
</dbReference>
<evidence type="ECO:0000256" key="8">
    <source>
        <dbReference type="SAM" id="Phobius"/>
    </source>
</evidence>
<keyword evidence="5 8" id="KW-0812">Transmembrane</keyword>
<gene>
    <name evidence="10" type="ORF">HC352_02205</name>
</gene>
<organism evidence="10 11">
    <name type="scientific">Arcanobacterium buesumense</name>
    <dbReference type="NCBI Taxonomy" id="2722751"/>
    <lineage>
        <taxon>Bacteria</taxon>
        <taxon>Bacillati</taxon>
        <taxon>Actinomycetota</taxon>
        <taxon>Actinomycetes</taxon>
        <taxon>Actinomycetales</taxon>
        <taxon>Actinomycetaceae</taxon>
        <taxon>Arcanobacterium</taxon>
    </lineage>
</organism>
<keyword evidence="3" id="KW-0813">Transport</keyword>
<keyword evidence="6 8" id="KW-1133">Transmembrane helix</keyword>
<dbReference type="PANTHER" id="PTHR30445:SF3">
    <property type="entry name" value="TRANSPORT PROTEIN YIDE-RELATED"/>
    <property type="match status" value="1"/>
</dbReference>
<dbReference type="Pfam" id="PF06826">
    <property type="entry name" value="Asp-Al_Ex"/>
    <property type="match status" value="2"/>
</dbReference>
<evidence type="ECO:0000313" key="10">
    <source>
        <dbReference type="EMBL" id="QJC21446.1"/>
    </source>
</evidence>
<evidence type="ECO:0000256" key="3">
    <source>
        <dbReference type="ARBA" id="ARBA00022448"/>
    </source>
</evidence>
<evidence type="ECO:0000256" key="6">
    <source>
        <dbReference type="ARBA" id="ARBA00022989"/>
    </source>
</evidence>
<feature type="transmembrane region" description="Helical" evidence="8">
    <location>
        <begin position="7"/>
        <end position="27"/>
    </location>
</feature>
<dbReference type="AlphaFoldDB" id="A0A6H2EJD7"/>
<dbReference type="Gene3D" id="3.30.70.1450">
    <property type="entry name" value="Regulator of K+ conductance, C-terminal domain"/>
    <property type="match status" value="1"/>
</dbReference>
<comment type="subcellular location">
    <subcellularLocation>
        <location evidence="1">Cell membrane</location>
        <topology evidence="1">Multi-pass membrane protein</topology>
    </subcellularLocation>
</comment>
<feature type="transmembrane region" description="Helical" evidence="8">
    <location>
        <begin position="33"/>
        <end position="53"/>
    </location>
</feature>
<feature type="transmembrane region" description="Helical" evidence="8">
    <location>
        <begin position="448"/>
        <end position="467"/>
    </location>
</feature>
<dbReference type="SUPFAM" id="SSF116726">
    <property type="entry name" value="TrkA C-terminal domain-like"/>
    <property type="match status" value="1"/>
</dbReference>
<feature type="domain" description="RCK C-terminal" evidence="9">
    <location>
        <begin position="177"/>
        <end position="259"/>
    </location>
</feature>